<proteinExistence type="predicted"/>
<keyword evidence="1" id="KW-0812">Transmembrane</keyword>
<name>A0ABV8SH84_9BACL</name>
<reference evidence="4" key="1">
    <citation type="journal article" date="2019" name="Int. J. Syst. Evol. Microbiol.">
        <title>The Global Catalogue of Microorganisms (GCM) 10K type strain sequencing project: providing services to taxonomists for standard genome sequencing and annotation.</title>
        <authorList>
            <consortium name="The Broad Institute Genomics Platform"/>
            <consortium name="The Broad Institute Genome Sequencing Center for Infectious Disease"/>
            <person name="Wu L."/>
            <person name="Ma J."/>
        </authorList>
    </citation>
    <scope>NUCLEOTIDE SEQUENCE [LARGE SCALE GENOMIC DNA]</scope>
    <source>
        <strain evidence="4">CGMCC 4.1641</strain>
    </source>
</reference>
<organism evidence="3 4">
    <name type="scientific">Cohnella boryungensis</name>
    <dbReference type="NCBI Taxonomy" id="768479"/>
    <lineage>
        <taxon>Bacteria</taxon>
        <taxon>Bacillati</taxon>
        <taxon>Bacillota</taxon>
        <taxon>Bacilli</taxon>
        <taxon>Bacillales</taxon>
        <taxon>Paenibacillaceae</taxon>
        <taxon>Cohnella</taxon>
    </lineage>
</organism>
<evidence type="ECO:0000313" key="4">
    <source>
        <dbReference type="Proteomes" id="UP001595755"/>
    </source>
</evidence>
<feature type="domain" description="Peptidase M56" evidence="2">
    <location>
        <begin position="69"/>
        <end position="251"/>
    </location>
</feature>
<dbReference type="Proteomes" id="UP001595755">
    <property type="component" value="Unassembled WGS sequence"/>
</dbReference>
<dbReference type="InterPro" id="IPR052173">
    <property type="entry name" value="Beta-lactam_resp_regulator"/>
</dbReference>
<dbReference type="PANTHER" id="PTHR34978:SF3">
    <property type="entry name" value="SLR0241 PROTEIN"/>
    <property type="match status" value="1"/>
</dbReference>
<keyword evidence="1" id="KW-0472">Membrane</keyword>
<feature type="transmembrane region" description="Helical" evidence="1">
    <location>
        <begin position="15"/>
        <end position="35"/>
    </location>
</feature>
<keyword evidence="4" id="KW-1185">Reference proteome</keyword>
<keyword evidence="1" id="KW-1133">Transmembrane helix</keyword>
<accession>A0ABV8SH84</accession>
<evidence type="ECO:0000313" key="3">
    <source>
        <dbReference type="EMBL" id="MFC4306625.1"/>
    </source>
</evidence>
<dbReference type="RefSeq" id="WP_204602416.1">
    <property type="nucleotide sequence ID" value="NZ_JBHSED010000065.1"/>
</dbReference>
<sequence length="290" mass="33819">MRTAGFHMPRQPKIALIWILSIGAWVAIQMSYILVHQLSDVPLELNLLHVFLSVIDDTFTNHILWELSLNAILLFSCLVLCKHLIQQAKLYRQWNSYLLSKKNNEMTKKLTEILNHESLRIEVVSEPKLMAMTIGFWKPRIILSSGMMNRFSKDELGAIVYHELYHYKHRHPLQHFVLTIIAECLAFLPIVKGLVQYYKVWMELLADRYAIYRAGSEYHLAQVLITILRSEKSYKYAHGVHLAKESVNYRLQQLLDPHSSVHMPIFEWKSLLPSTIVLIFMLVIIILGCI</sequence>
<feature type="transmembrane region" description="Helical" evidence="1">
    <location>
        <begin position="176"/>
        <end position="198"/>
    </location>
</feature>
<dbReference type="PANTHER" id="PTHR34978">
    <property type="entry name" value="POSSIBLE SENSOR-TRANSDUCER PROTEIN BLAR"/>
    <property type="match status" value="1"/>
</dbReference>
<evidence type="ECO:0000256" key="1">
    <source>
        <dbReference type="SAM" id="Phobius"/>
    </source>
</evidence>
<dbReference type="InterPro" id="IPR008756">
    <property type="entry name" value="Peptidase_M56"/>
</dbReference>
<feature type="transmembrane region" description="Helical" evidence="1">
    <location>
        <begin position="271"/>
        <end position="289"/>
    </location>
</feature>
<dbReference type="Gene3D" id="3.30.2010.10">
    <property type="entry name" value="Metalloproteases ('zincins'), catalytic domain"/>
    <property type="match status" value="1"/>
</dbReference>
<dbReference type="CDD" id="cd07326">
    <property type="entry name" value="M56_BlaR1_MecR1_like"/>
    <property type="match status" value="1"/>
</dbReference>
<dbReference type="EMBL" id="JBHSED010000065">
    <property type="protein sequence ID" value="MFC4306625.1"/>
    <property type="molecule type" value="Genomic_DNA"/>
</dbReference>
<feature type="transmembrane region" description="Helical" evidence="1">
    <location>
        <begin position="63"/>
        <end position="85"/>
    </location>
</feature>
<gene>
    <name evidence="3" type="ORF">ACFO1S_24710</name>
</gene>
<dbReference type="Pfam" id="PF05569">
    <property type="entry name" value="Peptidase_M56"/>
    <property type="match status" value="1"/>
</dbReference>
<protein>
    <submittedName>
        <fullName evidence="3">M56 family metallopeptidase</fullName>
    </submittedName>
</protein>
<evidence type="ECO:0000259" key="2">
    <source>
        <dbReference type="Pfam" id="PF05569"/>
    </source>
</evidence>
<comment type="caution">
    <text evidence="3">The sequence shown here is derived from an EMBL/GenBank/DDBJ whole genome shotgun (WGS) entry which is preliminary data.</text>
</comment>